<dbReference type="Gene3D" id="3.30.465.10">
    <property type="match status" value="1"/>
</dbReference>
<dbReference type="Pfam" id="PF03471">
    <property type="entry name" value="CorC_HlyC"/>
    <property type="match status" value="1"/>
</dbReference>
<keyword evidence="13" id="KW-1185">Reference proteome</keyword>
<evidence type="ECO:0000256" key="1">
    <source>
        <dbReference type="ARBA" id="ARBA00004651"/>
    </source>
</evidence>
<evidence type="ECO:0000256" key="4">
    <source>
        <dbReference type="ARBA" id="ARBA00022692"/>
    </source>
</evidence>
<evidence type="ECO:0000256" key="2">
    <source>
        <dbReference type="ARBA" id="ARBA00006337"/>
    </source>
</evidence>
<sequence>MSSIVVPAITGLCWFASALLSIGCYSLRNFSRSRLEQICRARKNEDRFGLILKWDEQALQACELLFGVSSIALLMLFAATRYGGVEAFSWWLFVADVVGITVVLGLTLLMLPWSLSRVWGEELLYLLWPLLQFAAVATRPLRNPAVWIDTIIHRMAGRQDPAPETLESFTDELQSVVNEGEREGILESRAGRMLHRVMELRHEDVTAVMTPRTDIVTIPSTASLEEARRILLDSGHSRIPVIGENSDDILGLLYTRDLLEQSGAPEPATSLSDIVREPTYIPETTSIDTLLEQMKRERFHMSIVLDEYGGVTGLVTLEDILEEIVGDIEDEFDEEPTEQIQRIDDTTVEVDARVHIDDLNEQFDFSLPEDEDYDTIGGFVFSELGRIPNRGEKLNWRNLRLTVLDADKRKVLKVRIEIDETVVAAVDES</sequence>
<dbReference type="GO" id="GO:0050660">
    <property type="term" value="F:flavin adenine dinucleotide binding"/>
    <property type="evidence" value="ECO:0007669"/>
    <property type="project" value="InterPro"/>
</dbReference>
<feature type="domain" description="CBS" evidence="11">
    <location>
        <begin position="274"/>
        <end position="331"/>
    </location>
</feature>
<gene>
    <name evidence="12" type="primary">corC_2</name>
    <name evidence="12" type="ORF">Mal4_28060</name>
</gene>
<keyword evidence="8 10" id="KW-0472">Membrane</keyword>
<dbReference type="AlphaFoldDB" id="A0A517Z7L3"/>
<dbReference type="SUPFAM" id="SSF54631">
    <property type="entry name" value="CBS-domain pair"/>
    <property type="match status" value="1"/>
</dbReference>
<dbReference type="InterPro" id="IPR005170">
    <property type="entry name" value="Transptr-assoc_dom"/>
</dbReference>
<dbReference type="PROSITE" id="PS51371">
    <property type="entry name" value="CBS"/>
    <property type="match status" value="2"/>
</dbReference>
<dbReference type="InterPro" id="IPR036318">
    <property type="entry name" value="FAD-bd_PCMH-like_sf"/>
</dbReference>
<organism evidence="12 13">
    <name type="scientific">Maioricimonas rarisocia</name>
    <dbReference type="NCBI Taxonomy" id="2528026"/>
    <lineage>
        <taxon>Bacteria</taxon>
        <taxon>Pseudomonadati</taxon>
        <taxon>Planctomycetota</taxon>
        <taxon>Planctomycetia</taxon>
        <taxon>Planctomycetales</taxon>
        <taxon>Planctomycetaceae</taxon>
        <taxon>Maioricimonas</taxon>
    </lineage>
</organism>
<feature type="transmembrane region" description="Helical" evidence="10">
    <location>
        <begin position="88"/>
        <end position="111"/>
    </location>
</feature>
<name>A0A517Z7L3_9PLAN</name>
<keyword evidence="5" id="KW-0677">Repeat</keyword>
<evidence type="ECO:0000256" key="7">
    <source>
        <dbReference type="ARBA" id="ARBA00023122"/>
    </source>
</evidence>
<proteinExistence type="inferred from homology"/>
<dbReference type="SMART" id="SM00116">
    <property type="entry name" value="CBS"/>
    <property type="match status" value="2"/>
</dbReference>
<dbReference type="InterPro" id="IPR016169">
    <property type="entry name" value="FAD-bd_PCMH_sub2"/>
</dbReference>
<dbReference type="PANTHER" id="PTHR22777">
    <property type="entry name" value="HEMOLYSIN-RELATED"/>
    <property type="match status" value="1"/>
</dbReference>
<evidence type="ECO:0000313" key="13">
    <source>
        <dbReference type="Proteomes" id="UP000320496"/>
    </source>
</evidence>
<feature type="domain" description="CBS" evidence="11">
    <location>
        <begin position="209"/>
        <end position="270"/>
    </location>
</feature>
<keyword evidence="7 9" id="KW-0129">CBS domain</keyword>
<dbReference type="Proteomes" id="UP000320496">
    <property type="component" value="Chromosome"/>
</dbReference>
<evidence type="ECO:0000256" key="5">
    <source>
        <dbReference type="ARBA" id="ARBA00022737"/>
    </source>
</evidence>
<evidence type="ECO:0000256" key="9">
    <source>
        <dbReference type="PROSITE-ProRule" id="PRU00703"/>
    </source>
</evidence>
<dbReference type="InterPro" id="IPR002550">
    <property type="entry name" value="CNNM"/>
</dbReference>
<dbReference type="InterPro" id="IPR000644">
    <property type="entry name" value="CBS_dom"/>
</dbReference>
<dbReference type="SUPFAM" id="SSF56176">
    <property type="entry name" value="FAD-binding/transporter-associated domain-like"/>
    <property type="match status" value="1"/>
</dbReference>
<evidence type="ECO:0000259" key="11">
    <source>
        <dbReference type="PROSITE" id="PS51371"/>
    </source>
</evidence>
<dbReference type="InterPro" id="IPR046342">
    <property type="entry name" value="CBS_dom_sf"/>
</dbReference>
<comment type="similarity">
    <text evidence="2">Belongs to the UPF0053 family.</text>
</comment>
<dbReference type="FunFam" id="3.10.580.10:FF:000002">
    <property type="entry name" value="Magnesium/cobalt efflux protein CorC"/>
    <property type="match status" value="1"/>
</dbReference>
<evidence type="ECO:0000256" key="10">
    <source>
        <dbReference type="SAM" id="Phobius"/>
    </source>
</evidence>
<evidence type="ECO:0000313" key="12">
    <source>
        <dbReference type="EMBL" id="QDU38478.1"/>
    </source>
</evidence>
<comment type="subcellular location">
    <subcellularLocation>
        <location evidence="1">Cell membrane</location>
        <topology evidence="1">Multi-pass membrane protein</topology>
    </subcellularLocation>
</comment>
<evidence type="ECO:0000256" key="3">
    <source>
        <dbReference type="ARBA" id="ARBA00022475"/>
    </source>
</evidence>
<dbReference type="InterPro" id="IPR044751">
    <property type="entry name" value="Ion_transp-like_CBS"/>
</dbReference>
<keyword evidence="3" id="KW-1003">Cell membrane</keyword>
<dbReference type="EMBL" id="CP036275">
    <property type="protein sequence ID" value="QDU38478.1"/>
    <property type="molecule type" value="Genomic_DNA"/>
</dbReference>
<keyword evidence="4 10" id="KW-0812">Transmembrane</keyword>
<dbReference type="SMART" id="SM01091">
    <property type="entry name" value="CorC_HlyC"/>
    <property type="match status" value="1"/>
</dbReference>
<dbReference type="Gene3D" id="3.10.580.10">
    <property type="entry name" value="CBS-domain"/>
    <property type="match status" value="1"/>
</dbReference>
<dbReference type="GO" id="GO:0005886">
    <property type="term" value="C:plasma membrane"/>
    <property type="evidence" value="ECO:0007669"/>
    <property type="project" value="UniProtKB-SubCell"/>
</dbReference>
<protein>
    <submittedName>
        <fullName evidence="12">Magnesium and cobalt efflux protein CorC</fullName>
    </submittedName>
</protein>
<dbReference type="RefSeq" id="WP_231746797.1">
    <property type="nucleotide sequence ID" value="NZ_CP036275.1"/>
</dbReference>
<dbReference type="Pfam" id="PF01595">
    <property type="entry name" value="CNNM"/>
    <property type="match status" value="1"/>
</dbReference>
<keyword evidence="6 10" id="KW-1133">Transmembrane helix</keyword>
<reference evidence="12 13" key="1">
    <citation type="submission" date="2019-02" db="EMBL/GenBank/DDBJ databases">
        <title>Deep-cultivation of Planctomycetes and their phenomic and genomic characterization uncovers novel biology.</title>
        <authorList>
            <person name="Wiegand S."/>
            <person name="Jogler M."/>
            <person name="Boedeker C."/>
            <person name="Pinto D."/>
            <person name="Vollmers J."/>
            <person name="Rivas-Marin E."/>
            <person name="Kohn T."/>
            <person name="Peeters S.H."/>
            <person name="Heuer A."/>
            <person name="Rast P."/>
            <person name="Oberbeckmann S."/>
            <person name="Bunk B."/>
            <person name="Jeske O."/>
            <person name="Meyerdierks A."/>
            <person name="Storesund J.E."/>
            <person name="Kallscheuer N."/>
            <person name="Luecker S."/>
            <person name="Lage O.M."/>
            <person name="Pohl T."/>
            <person name="Merkel B.J."/>
            <person name="Hornburger P."/>
            <person name="Mueller R.-W."/>
            <person name="Bruemmer F."/>
            <person name="Labrenz M."/>
            <person name="Spormann A.M."/>
            <person name="Op den Camp H."/>
            <person name="Overmann J."/>
            <person name="Amann R."/>
            <person name="Jetten M.S.M."/>
            <person name="Mascher T."/>
            <person name="Medema M.H."/>
            <person name="Devos D.P."/>
            <person name="Kaster A.-K."/>
            <person name="Ovreas L."/>
            <person name="Rohde M."/>
            <person name="Galperin M.Y."/>
            <person name="Jogler C."/>
        </authorList>
    </citation>
    <scope>NUCLEOTIDE SEQUENCE [LARGE SCALE GENOMIC DNA]</scope>
    <source>
        <strain evidence="12 13">Mal4</strain>
    </source>
</reference>
<feature type="transmembrane region" description="Helical" evidence="10">
    <location>
        <begin position="6"/>
        <end position="27"/>
    </location>
</feature>
<evidence type="ECO:0000256" key="6">
    <source>
        <dbReference type="ARBA" id="ARBA00022989"/>
    </source>
</evidence>
<dbReference type="Pfam" id="PF00571">
    <property type="entry name" value="CBS"/>
    <property type="match status" value="2"/>
</dbReference>
<accession>A0A517Z7L3</accession>
<evidence type="ECO:0000256" key="8">
    <source>
        <dbReference type="ARBA" id="ARBA00023136"/>
    </source>
</evidence>
<dbReference type="PANTHER" id="PTHR22777:SF32">
    <property type="entry name" value="UPF0053 INNER MEMBRANE PROTEIN YFJD"/>
    <property type="match status" value="1"/>
</dbReference>
<dbReference type="CDD" id="cd04590">
    <property type="entry name" value="CBS_pair_CorC_HlyC_assoc"/>
    <property type="match status" value="1"/>
</dbReference>
<dbReference type="KEGG" id="mri:Mal4_28060"/>